<sequence length="76" mass="8004">MASGSSGERVENASDADFAKALQELSKGERTAAALESQLTRMEAKIDELLAQAEQEQQEVKSTDQSASNSGAEGSQ</sequence>
<dbReference type="GeneID" id="54478542"/>
<protein>
    <submittedName>
        <fullName evidence="2">Uncharacterized protein</fullName>
    </submittedName>
</protein>
<evidence type="ECO:0000256" key="1">
    <source>
        <dbReference type="SAM" id="MobiDB-lite"/>
    </source>
</evidence>
<dbReference type="AlphaFoldDB" id="A0A6A6PN85"/>
<feature type="compositionally biased region" description="Polar residues" evidence="1">
    <location>
        <begin position="63"/>
        <end position="76"/>
    </location>
</feature>
<name>A0A6A6PN85_9PEZI</name>
<dbReference type="EMBL" id="MU001639">
    <property type="protein sequence ID" value="KAF2480717.1"/>
    <property type="molecule type" value="Genomic_DNA"/>
</dbReference>
<evidence type="ECO:0000313" key="3">
    <source>
        <dbReference type="Proteomes" id="UP000799767"/>
    </source>
</evidence>
<reference evidence="2" key="1">
    <citation type="journal article" date="2020" name="Stud. Mycol.">
        <title>101 Dothideomycetes genomes: a test case for predicting lifestyles and emergence of pathogens.</title>
        <authorList>
            <person name="Haridas S."/>
            <person name="Albert R."/>
            <person name="Binder M."/>
            <person name="Bloem J."/>
            <person name="Labutti K."/>
            <person name="Salamov A."/>
            <person name="Andreopoulos B."/>
            <person name="Baker S."/>
            <person name="Barry K."/>
            <person name="Bills G."/>
            <person name="Bluhm B."/>
            <person name="Cannon C."/>
            <person name="Castanera R."/>
            <person name="Culley D."/>
            <person name="Daum C."/>
            <person name="Ezra D."/>
            <person name="Gonzalez J."/>
            <person name="Henrissat B."/>
            <person name="Kuo A."/>
            <person name="Liang C."/>
            <person name="Lipzen A."/>
            <person name="Lutzoni F."/>
            <person name="Magnuson J."/>
            <person name="Mondo S."/>
            <person name="Nolan M."/>
            <person name="Ohm R."/>
            <person name="Pangilinan J."/>
            <person name="Park H.-J."/>
            <person name="Ramirez L."/>
            <person name="Alfaro M."/>
            <person name="Sun H."/>
            <person name="Tritt A."/>
            <person name="Yoshinaga Y."/>
            <person name="Zwiers L.-H."/>
            <person name="Turgeon B."/>
            <person name="Goodwin S."/>
            <person name="Spatafora J."/>
            <person name="Crous P."/>
            <person name="Grigoriev I."/>
        </authorList>
    </citation>
    <scope>NUCLEOTIDE SEQUENCE</scope>
    <source>
        <strain evidence="2">CBS 113389</strain>
    </source>
</reference>
<gene>
    <name evidence="2" type="ORF">BDY17DRAFT_326596</name>
</gene>
<dbReference type="OrthoDB" id="5398685at2759"/>
<organism evidence="2 3">
    <name type="scientific">Neohortaea acidophila</name>
    <dbReference type="NCBI Taxonomy" id="245834"/>
    <lineage>
        <taxon>Eukaryota</taxon>
        <taxon>Fungi</taxon>
        <taxon>Dikarya</taxon>
        <taxon>Ascomycota</taxon>
        <taxon>Pezizomycotina</taxon>
        <taxon>Dothideomycetes</taxon>
        <taxon>Dothideomycetidae</taxon>
        <taxon>Mycosphaerellales</taxon>
        <taxon>Teratosphaeriaceae</taxon>
        <taxon>Neohortaea</taxon>
    </lineage>
</organism>
<feature type="region of interest" description="Disordered" evidence="1">
    <location>
        <begin position="50"/>
        <end position="76"/>
    </location>
</feature>
<dbReference type="RefSeq" id="XP_033587287.1">
    <property type="nucleotide sequence ID" value="XM_033737540.1"/>
</dbReference>
<accession>A0A6A6PN85</accession>
<dbReference type="Proteomes" id="UP000799767">
    <property type="component" value="Unassembled WGS sequence"/>
</dbReference>
<proteinExistence type="predicted"/>
<keyword evidence="3" id="KW-1185">Reference proteome</keyword>
<evidence type="ECO:0000313" key="2">
    <source>
        <dbReference type="EMBL" id="KAF2480717.1"/>
    </source>
</evidence>